<evidence type="ECO:0000313" key="2">
    <source>
        <dbReference type="EMBL" id="CAA9293774.1"/>
    </source>
</evidence>
<feature type="compositionally biased region" description="Basic residues" evidence="1">
    <location>
        <begin position="79"/>
        <end position="89"/>
    </location>
</feature>
<evidence type="ECO:0000256" key="1">
    <source>
        <dbReference type="SAM" id="MobiDB-lite"/>
    </source>
</evidence>
<protein>
    <submittedName>
        <fullName evidence="2">Uncharacterized protein</fullName>
    </submittedName>
</protein>
<feature type="compositionally biased region" description="Low complexity" evidence="1">
    <location>
        <begin position="118"/>
        <end position="132"/>
    </location>
</feature>
<feature type="compositionally biased region" description="Basic residues" evidence="1">
    <location>
        <begin position="23"/>
        <end position="49"/>
    </location>
</feature>
<name>A0A6J4K257_9PSEU</name>
<sequence>RRPGREPERAGAGAPARGQRPPRPAHRAVRRRRRAGQHRARRLARRRRLPVPAPAGAHRRHGGRAPVAAHPARAVGRGRDRRLAHHGRPVPHPAPARRGGPPAGLPRRPPDPRRGRPRAVGAAPAARGAVAAGGRGDRRRVGPDGTRGSPRPGHPL</sequence>
<feature type="non-terminal residue" evidence="2">
    <location>
        <position position="156"/>
    </location>
</feature>
<feature type="non-terminal residue" evidence="2">
    <location>
        <position position="1"/>
    </location>
</feature>
<feature type="compositionally biased region" description="Low complexity" evidence="1">
    <location>
        <begin position="64"/>
        <end position="75"/>
    </location>
</feature>
<dbReference type="AlphaFoldDB" id="A0A6J4K257"/>
<reference evidence="2" key="1">
    <citation type="submission" date="2020-02" db="EMBL/GenBank/DDBJ databases">
        <authorList>
            <person name="Meier V. D."/>
        </authorList>
    </citation>
    <scope>NUCLEOTIDE SEQUENCE</scope>
    <source>
        <strain evidence="2">AVDCRST_MAG54</strain>
    </source>
</reference>
<gene>
    <name evidence="2" type="ORF">AVDCRST_MAG54-4678</name>
</gene>
<feature type="region of interest" description="Disordered" evidence="1">
    <location>
        <begin position="1"/>
        <end position="156"/>
    </location>
</feature>
<proteinExistence type="predicted"/>
<accession>A0A6J4K257</accession>
<feature type="compositionally biased region" description="Low complexity" evidence="1">
    <location>
        <begin position="10"/>
        <end position="19"/>
    </location>
</feature>
<dbReference type="EMBL" id="CADCTH010000590">
    <property type="protein sequence ID" value="CAA9293774.1"/>
    <property type="molecule type" value="Genomic_DNA"/>
</dbReference>
<organism evidence="2">
    <name type="scientific">uncultured Actinomycetospora sp</name>
    <dbReference type="NCBI Taxonomy" id="1135996"/>
    <lineage>
        <taxon>Bacteria</taxon>
        <taxon>Bacillati</taxon>
        <taxon>Actinomycetota</taxon>
        <taxon>Actinomycetes</taxon>
        <taxon>Pseudonocardiales</taxon>
        <taxon>Pseudonocardiaceae</taxon>
        <taxon>Actinomycetospora</taxon>
        <taxon>environmental samples</taxon>
    </lineage>
</organism>